<reference evidence="3 4" key="1">
    <citation type="submission" date="2019-03" db="EMBL/GenBank/DDBJ databases">
        <title>Draft genome sequences of novel Actinobacteria.</title>
        <authorList>
            <person name="Sahin N."/>
            <person name="Ay H."/>
            <person name="Saygin H."/>
        </authorList>
    </citation>
    <scope>NUCLEOTIDE SEQUENCE [LARGE SCALE GENOMIC DNA]</scope>
    <source>
        <strain evidence="3 4">KC310</strain>
    </source>
</reference>
<dbReference type="Proteomes" id="UP000295258">
    <property type="component" value="Unassembled WGS sequence"/>
</dbReference>
<evidence type="ECO:0000313" key="3">
    <source>
        <dbReference type="EMBL" id="TDC97566.1"/>
    </source>
</evidence>
<dbReference type="SUPFAM" id="SSF56601">
    <property type="entry name" value="beta-lactamase/transpeptidase-like"/>
    <property type="match status" value="1"/>
</dbReference>
<organism evidence="3 4">
    <name type="scientific">Nonomuraea deserti</name>
    <dbReference type="NCBI Taxonomy" id="1848322"/>
    <lineage>
        <taxon>Bacteria</taxon>
        <taxon>Bacillati</taxon>
        <taxon>Actinomycetota</taxon>
        <taxon>Actinomycetes</taxon>
        <taxon>Streptosporangiales</taxon>
        <taxon>Streptosporangiaceae</taxon>
        <taxon>Nonomuraea</taxon>
    </lineage>
</organism>
<gene>
    <name evidence="3" type="ORF">E1292_36730</name>
</gene>
<keyword evidence="3" id="KW-0378">Hydrolase</keyword>
<dbReference type="GO" id="GO:0016787">
    <property type="term" value="F:hydrolase activity"/>
    <property type="evidence" value="ECO:0007669"/>
    <property type="project" value="UniProtKB-KW"/>
</dbReference>
<feature type="domain" description="Beta-lactamase-related" evidence="2">
    <location>
        <begin position="35"/>
        <end position="276"/>
    </location>
</feature>
<accession>A0A4R4V375</accession>
<comment type="caution">
    <text evidence="3">The sequence shown here is derived from an EMBL/GenBank/DDBJ whole genome shotgun (WGS) entry which is preliminary data.</text>
</comment>
<dbReference type="InterPro" id="IPR001466">
    <property type="entry name" value="Beta-lactam-related"/>
</dbReference>
<feature type="signal peptide" evidence="1">
    <location>
        <begin position="1"/>
        <end position="26"/>
    </location>
</feature>
<dbReference type="PANTHER" id="PTHR46825">
    <property type="entry name" value="D-ALANYL-D-ALANINE-CARBOXYPEPTIDASE/ENDOPEPTIDASE AMPH"/>
    <property type="match status" value="1"/>
</dbReference>
<dbReference type="PANTHER" id="PTHR46825:SF7">
    <property type="entry name" value="D-ALANYL-D-ALANINE CARBOXYPEPTIDASE"/>
    <property type="match status" value="1"/>
</dbReference>
<keyword evidence="1" id="KW-0732">Signal</keyword>
<name>A0A4R4V375_9ACTN</name>
<dbReference type="Gene3D" id="3.40.710.10">
    <property type="entry name" value="DD-peptidase/beta-lactamase superfamily"/>
    <property type="match status" value="1"/>
</dbReference>
<proteinExistence type="predicted"/>
<dbReference type="InterPro" id="IPR050491">
    <property type="entry name" value="AmpC-like"/>
</dbReference>
<protein>
    <submittedName>
        <fullName evidence="3">Class A beta-lactamase-related serine hydrolase</fullName>
    </submittedName>
</protein>
<dbReference type="EMBL" id="SMKO01000150">
    <property type="protein sequence ID" value="TDC97566.1"/>
    <property type="molecule type" value="Genomic_DNA"/>
</dbReference>
<dbReference type="RefSeq" id="WP_132602142.1">
    <property type="nucleotide sequence ID" value="NZ_SMKO01000150.1"/>
</dbReference>
<dbReference type="Pfam" id="PF00144">
    <property type="entry name" value="Beta-lactamase"/>
    <property type="match status" value="1"/>
</dbReference>
<sequence>MGRTTAAGAAALACAVLLAHPAPAVAAAPPTIGDVQRAMDELAEDAGVVGVIGEAFHDGRRIGRGSAGSRLIGGKGGRIPSDSRFRGWSHTKGMTSDVIAQLVEEGKFSLDDKLGDLLPVVVDKDLVERAGEITVDHLLKHTSGVPDYGGRLDLFDLTYHSPMDLLKVSRGLERAQDPGEKFSYSSTGYVLLGLIIEKETGDSLSAAFAKRLWEPLGMTRTYLPTRPTQRIKGPHGHGYYPDDKGRLRDADRQNATNAWAAGGVVSTAKDLAAFWRYQVGERPPKEQPGTCIAISALGSGPGSLAYLFTTKDGHLQLGVNVTLKVPNTSAGDLPEKVAQAAESLLCSAE</sequence>
<evidence type="ECO:0000313" key="4">
    <source>
        <dbReference type="Proteomes" id="UP000295258"/>
    </source>
</evidence>
<evidence type="ECO:0000256" key="1">
    <source>
        <dbReference type="SAM" id="SignalP"/>
    </source>
</evidence>
<dbReference type="InterPro" id="IPR012338">
    <property type="entry name" value="Beta-lactam/transpept-like"/>
</dbReference>
<keyword evidence="4" id="KW-1185">Reference proteome</keyword>
<feature type="chain" id="PRO_5020556241" evidence="1">
    <location>
        <begin position="27"/>
        <end position="349"/>
    </location>
</feature>
<dbReference type="AlphaFoldDB" id="A0A4R4V375"/>
<evidence type="ECO:0000259" key="2">
    <source>
        <dbReference type="Pfam" id="PF00144"/>
    </source>
</evidence>